<dbReference type="CDD" id="cd01743">
    <property type="entry name" value="GATase1_Anthranilate_Synthase"/>
    <property type="match status" value="1"/>
</dbReference>
<name>A0AAJ1IG32_9SPIO</name>
<dbReference type="NCBIfam" id="TIGR00566">
    <property type="entry name" value="trpG_papA"/>
    <property type="match status" value="1"/>
</dbReference>
<dbReference type="InterPro" id="IPR050472">
    <property type="entry name" value="Anth_synth/Amidotransfase"/>
</dbReference>
<sequence>MFGSDKTVIIDFNDSFTYNIYELLRRTGCRNFSVQPVDELDAAGFEIPGRIILSPGPGLPEDYPEVFRLLEKLPEYLPVLGICLGHQVIWRFFGGRLYNLKEVMHGSSSLIKLNAYAERQTAHSLYARCPETFTVGLYHSWAASKPVPEELLVTAESDRGVIMSASHKTRPVHGIQFHPESFISEYGEQILTNFLDL</sequence>
<gene>
    <name evidence="3" type="ORF">PQJ61_07935</name>
</gene>
<dbReference type="AlphaFoldDB" id="A0AAJ1IG32"/>
<dbReference type="GO" id="GO:0000162">
    <property type="term" value="P:L-tryptophan biosynthetic process"/>
    <property type="evidence" value="ECO:0007669"/>
    <property type="project" value="TreeGrafter"/>
</dbReference>
<dbReference type="GO" id="GO:0046820">
    <property type="term" value="F:4-amino-4-deoxychorismate synthase activity"/>
    <property type="evidence" value="ECO:0007669"/>
    <property type="project" value="TreeGrafter"/>
</dbReference>
<evidence type="ECO:0000313" key="4">
    <source>
        <dbReference type="Proteomes" id="UP001221217"/>
    </source>
</evidence>
<dbReference type="PRINTS" id="PR00099">
    <property type="entry name" value="CPSGATASE"/>
</dbReference>
<dbReference type="SUPFAM" id="SSF52317">
    <property type="entry name" value="Class I glutamine amidotransferase-like"/>
    <property type="match status" value="1"/>
</dbReference>
<dbReference type="Pfam" id="PF00117">
    <property type="entry name" value="GATase"/>
    <property type="match status" value="1"/>
</dbReference>
<protein>
    <submittedName>
        <fullName evidence="3">Aminodeoxychorismate/anthranilate synthase component II</fullName>
    </submittedName>
</protein>
<reference evidence="3 4" key="1">
    <citation type="submission" date="2022-12" db="EMBL/GenBank/DDBJ databases">
        <title>Metagenome assembled genome from gulf of manar.</title>
        <authorList>
            <person name="Kohli P."/>
            <person name="Pk S."/>
            <person name="Venkata Ramana C."/>
            <person name="Sasikala C."/>
        </authorList>
    </citation>
    <scope>NUCLEOTIDE SEQUENCE [LARGE SCALE GENOMIC DNA]</scope>
    <source>
        <strain evidence="3">JB008</strain>
    </source>
</reference>
<proteinExistence type="predicted"/>
<keyword evidence="1" id="KW-0315">Glutamine amidotransferase</keyword>
<evidence type="ECO:0000313" key="3">
    <source>
        <dbReference type="EMBL" id="MDC7226680.1"/>
    </source>
</evidence>
<dbReference type="Gene3D" id="3.40.50.880">
    <property type="match status" value="1"/>
</dbReference>
<dbReference type="PROSITE" id="PS51273">
    <property type="entry name" value="GATASE_TYPE_1"/>
    <property type="match status" value="1"/>
</dbReference>
<dbReference type="InterPro" id="IPR006221">
    <property type="entry name" value="TrpG/PapA_dom"/>
</dbReference>
<dbReference type="PANTHER" id="PTHR43418:SF4">
    <property type="entry name" value="MULTIFUNCTIONAL TRYPTOPHAN BIOSYNTHESIS PROTEIN"/>
    <property type="match status" value="1"/>
</dbReference>
<dbReference type="PRINTS" id="PR00097">
    <property type="entry name" value="ANTSNTHASEII"/>
</dbReference>
<dbReference type="GO" id="GO:0005829">
    <property type="term" value="C:cytosol"/>
    <property type="evidence" value="ECO:0007669"/>
    <property type="project" value="TreeGrafter"/>
</dbReference>
<dbReference type="InterPro" id="IPR029062">
    <property type="entry name" value="Class_I_gatase-like"/>
</dbReference>
<dbReference type="Proteomes" id="UP001221217">
    <property type="component" value="Unassembled WGS sequence"/>
</dbReference>
<organism evidence="3 4">
    <name type="scientific">Candidatus Thalassospirochaeta sargassi</name>
    <dbReference type="NCBI Taxonomy" id="3119039"/>
    <lineage>
        <taxon>Bacteria</taxon>
        <taxon>Pseudomonadati</taxon>
        <taxon>Spirochaetota</taxon>
        <taxon>Spirochaetia</taxon>
        <taxon>Spirochaetales</taxon>
        <taxon>Spirochaetaceae</taxon>
        <taxon>Candidatus Thalassospirochaeta</taxon>
    </lineage>
</organism>
<feature type="domain" description="Glutamine amidotransferase" evidence="2">
    <location>
        <begin position="8"/>
        <end position="195"/>
    </location>
</feature>
<dbReference type="PRINTS" id="PR00096">
    <property type="entry name" value="GATASE"/>
</dbReference>
<dbReference type="EMBL" id="JAQQAL010000016">
    <property type="protein sequence ID" value="MDC7226680.1"/>
    <property type="molecule type" value="Genomic_DNA"/>
</dbReference>
<dbReference type="GO" id="GO:0004049">
    <property type="term" value="F:anthranilate synthase activity"/>
    <property type="evidence" value="ECO:0007669"/>
    <property type="project" value="TreeGrafter"/>
</dbReference>
<evidence type="ECO:0000256" key="1">
    <source>
        <dbReference type="ARBA" id="ARBA00022962"/>
    </source>
</evidence>
<dbReference type="InterPro" id="IPR017926">
    <property type="entry name" value="GATASE"/>
</dbReference>
<dbReference type="PANTHER" id="PTHR43418">
    <property type="entry name" value="MULTIFUNCTIONAL TRYPTOPHAN BIOSYNTHESIS PROTEIN-RELATED"/>
    <property type="match status" value="1"/>
</dbReference>
<accession>A0AAJ1IG32</accession>
<evidence type="ECO:0000259" key="2">
    <source>
        <dbReference type="Pfam" id="PF00117"/>
    </source>
</evidence>
<comment type="caution">
    <text evidence="3">The sequence shown here is derived from an EMBL/GenBank/DDBJ whole genome shotgun (WGS) entry which is preliminary data.</text>
</comment>
<dbReference type="GO" id="GO:0046654">
    <property type="term" value="P:tetrahydrofolate biosynthetic process"/>
    <property type="evidence" value="ECO:0007669"/>
    <property type="project" value="TreeGrafter"/>
</dbReference>